<proteinExistence type="predicted"/>
<organism evidence="1 2">
    <name type="scientific">Trichonephila clavipes</name>
    <name type="common">Golden silk orbweaver</name>
    <name type="synonym">Nephila clavipes</name>
    <dbReference type="NCBI Taxonomy" id="2585209"/>
    <lineage>
        <taxon>Eukaryota</taxon>
        <taxon>Metazoa</taxon>
        <taxon>Ecdysozoa</taxon>
        <taxon>Arthropoda</taxon>
        <taxon>Chelicerata</taxon>
        <taxon>Arachnida</taxon>
        <taxon>Araneae</taxon>
        <taxon>Araneomorphae</taxon>
        <taxon>Entelegynae</taxon>
        <taxon>Araneoidea</taxon>
        <taxon>Nephilidae</taxon>
        <taxon>Trichonephila</taxon>
    </lineage>
</organism>
<sequence length="107" mass="12501">MKYDTRKFCEPVLAALERIFPIKNKISSRKSTGRPRLSEKSVARVRYSFLCNLKKSVLRTSRELVMPVTTVGKVLRKRLELRPYRLQLLQALKPTGYGLHAKFTKHR</sequence>
<accession>A0A8X6RE22</accession>
<name>A0A8X6RE22_TRICX</name>
<evidence type="ECO:0000313" key="1">
    <source>
        <dbReference type="EMBL" id="GFX90474.1"/>
    </source>
</evidence>
<comment type="caution">
    <text evidence="1">The sequence shown here is derived from an EMBL/GenBank/DDBJ whole genome shotgun (WGS) entry which is preliminary data.</text>
</comment>
<protein>
    <submittedName>
        <fullName evidence="1">Uncharacterized protein</fullName>
    </submittedName>
</protein>
<dbReference type="Proteomes" id="UP000887159">
    <property type="component" value="Unassembled WGS sequence"/>
</dbReference>
<reference evidence="1" key="1">
    <citation type="submission" date="2020-08" db="EMBL/GenBank/DDBJ databases">
        <title>Multicomponent nature underlies the extraordinary mechanical properties of spider dragline silk.</title>
        <authorList>
            <person name="Kono N."/>
            <person name="Nakamura H."/>
            <person name="Mori M."/>
            <person name="Yoshida Y."/>
            <person name="Ohtoshi R."/>
            <person name="Malay A.D."/>
            <person name="Moran D.A.P."/>
            <person name="Tomita M."/>
            <person name="Numata K."/>
            <person name="Arakawa K."/>
        </authorList>
    </citation>
    <scope>NUCLEOTIDE SEQUENCE</scope>
</reference>
<dbReference type="EMBL" id="BMAU01021099">
    <property type="protein sequence ID" value="GFX90474.1"/>
    <property type="molecule type" value="Genomic_DNA"/>
</dbReference>
<evidence type="ECO:0000313" key="2">
    <source>
        <dbReference type="Proteomes" id="UP000887159"/>
    </source>
</evidence>
<gene>
    <name evidence="1" type="ORF">TNCV_2073521</name>
</gene>
<dbReference type="AlphaFoldDB" id="A0A8X6RE22"/>
<keyword evidence="2" id="KW-1185">Reference proteome</keyword>